<gene>
    <name evidence="1" type="ORF">V6N12_057913</name>
</gene>
<sequence length="124" mass="14068">MIISSPIYMKKVKKFCVNPGFELDKNISTGLGSVEDSCSFEGGIGSADKRVECPIELEHTEDEDFKQSSIKHLRLRRWLLNNQKKVSRASSKTSGEKILASDLSRACLIHEYERLRRPFPLIPS</sequence>
<comment type="caution">
    <text evidence="1">The sequence shown here is derived from an EMBL/GenBank/DDBJ whole genome shotgun (WGS) entry which is preliminary data.</text>
</comment>
<dbReference type="Proteomes" id="UP001472677">
    <property type="component" value="Unassembled WGS sequence"/>
</dbReference>
<name>A0ABR2B3Z3_9ROSI</name>
<dbReference type="EMBL" id="JBBPBM010000185">
    <property type="protein sequence ID" value="KAK8501582.1"/>
    <property type="molecule type" value="Genomic_DNA"/>
</dbReference>
<organism evidence="1 2">
    <name type="scientific">Hibiscus sabdariffa</name>
    <name type="common">roselle</name>
    <dbReference type="NCBI Taxonomy" id="183260"/>
    <lineage>
        <taxon>Eukaryota</taxon>
        <taxon>Viridiplantae</taxon>
        <taxon>Streptophyta</taxon>
        <taxon>Embryophyta</taxon>
        <taxon>Tracheophyta</taxon>
        <taxon>Spermatophyta</taxon>
        <taxon>Magnoliopsida</taxon>
        <taxon>eudicotyledons</taxon>
        <taxon>Gunneridae</taxon>
        <taxon>Pentapetalae</taxon>
        <taxon>rosids</taxon>
        <taxon>malvids</taxon>
        <taxon>Malvales</taxon>
        <taxon>Malvaceae</taxon>
        <taxon>Malvoideae</taxon>
        <taxon>Hibiscus</taxon>
    </lineage>
</organism>
<keyword evidence="2" id="KW-1185">Reference proteome</keyword>
<proteinExistence type="predicted"/>
<evidence type="ECO:0000313" key="2">
    <source>
        <dbReference type="Proteomes" id="UP001472677"/>
    </source>
</evidence>
<evidence type="ECO:0000313" key="1">
    <source>
        <dbReference type="EMBL" id="KAK8501582.1"/>
    </source>
</evidence>
<reference evidence="1 2" key="1">
    <citation type="journal article" date="2024" name="G3 (Bethesda)">
        <title>Genome assembly of Hibiscus sabdariffa L. provides insights into metabolisms of medicinal natural products.</title>
        <authorList>
            <person name="Kim T."/>
        </authorList>
    </citation>
    <scope>NUCLEOTIDE SEQUENCE [LARGE SCALE GENOMIC DNA]</scope>
    <source>
        <strain evidence="1">TK-2024</strain>
        <tissue evidence="1">Old leaves</tissue>
    </source>
</reference>
<accession>A0ABR2B3Z3</accession>
<protein>
    <submittedName>
        <fullName evidence="1">Uncharacterized protein</fullName>
    </submittedName>
</protein>